<comment type="caution">
    <text evidence="1">The sequence shown here is derived from an EMBL/GenBank/DDBJ whole genome shotgun (WGS) entry which is preliminary data.</text>
</comment>
<proteinExistence type="predicted"/>
<dbReference type="EMBL" id="JBICZW010000005">
    <property type="protein sequence ID" value="MFG3189356.1"/>
    <property type="molecule type" value="Genomic_DNA"/>
</dbReference>
<name>A0ABW7BPB4_9ACTN</name>
<accession>A0ABW7BPB4</accession>
<keyword evidence="2" id="KW-1185">Reference proteome</keyword>
<gene>
    <name evidence="1" type="ORF">ACGFYS_10470</name>
</gene>
<dbReference type="RefSeq" id="WP_189850783.1">
    <property type="nucleotide sequence ID" value="NZ_BMVV01000012.1"/>
</dbReference>
<protein>
    <submittedName>
        <fullName evidence="1">Uncharacterized protein</fullName>
    </submittedName>
</protein>
<organism evidence="1 2">
    <name type="scientific">Streptomyces omiyaensis</name>
    <dbReference type="NCBI Taxonomy" id="68247"/>
    <lineage>
        <taxon>Bacteria</taxon>
        <taxon>Bacillati</taxon>
        <taxon>Actinomycetota</taxon>
        <taxon>Actinomycetes</taxon>
        <taxon>Kitasatosporales</taxon>
        <taxon>Streptomycetaceae</taxon>
        <taxon>Streptomyces</taxon>
    </lineage>
</organism>
<dbReference type="Proteomes" id="UP001604282">
    <property type="component" value="Unassembled WGS sequence"/>
</dbReference>
<evidence type="ECO:0000313" key="1">
    <source>
        <dbReference type="EMBL" id="MFG3189356.1"/>
    </source>
</evidence>
<reference evidence="1 2" key="1">
    <citation type="submission" date="2024-10" db="EMBL/GenBank/DDBJ databases">
        <title>The Natural Products Discovery Center: Release of the First 8490 Sequenced Strains for Exploring Actinobacteria Biosynthetic Diversity.</title>
        <authorList>
            <person name="Kalkreuter E."/>
            <person name="Kautsar S.A."/>
            <person name="Yang D."/>
            <person name="Bader C.D."/>
            <person name="Teijaro C.N."/>
            <person name="Fluegel L."/>
            <person name="Davis C.M."/>
            <person name="Simpson J.R."/>
            <person name="Lauterbach L."/>
            <person name="Steele A.D."/>
            <person name="Gui C."/>
            <person name="Meng S."/>
            <person name="Li G."/>
            <person name="Viehrig K."/>
            <person name="Ye F."/>
            <person name="Su P."/>
            <person name="Kiefer A.F."/>
            <person name="Nichols A."/>
            <person name="Cepeda A.J."/>
            <person name="Yan W."/>
            <person name="Fan B."/>
            <person name="Jiang Y."/>
            <person name="Adhikari A."/>
            <person name="Zheng C.-J."/>
            <person name="Schuster L."/>
            <person name="Cowan T.M."/>
            <person name="Smanski M.J."/>
            <person name="Chevrette M.G."/>
            <person name="De Carvalho L.P.S."/>
            <person name="Shen B."/>
        </authorList>
    </citation>
    <scope>NUCLEOTIDE SEQUENCE [LARGE SCALE GENOMIC DNA]</scope>
    <source>
        <strain evidence="1 2">NPDC048229</strain>
    </source>
</reference>
<sequence>MTHDGRSLPPPELWAALPWTVRERVDAHVVRRARLLAVREVLEAGLCPRPGLYACLDLVHVRGEILADRLVPPPLRDAETLTAHAEGLGWPVLALELEWDEDSWGRILVLDALGGAGERAALAQWQEVAWEEPLAVAAAVAGRLGAELRGPEEDGPARP</sequence>
<evidence type="ECO:0000313" key="2">
    <source>
        <dbReference type="Proteomes" id="UP001604282"/>
    </source>
</evidence>